<feature type="signal peptide" evidence="2">
    <location>
        <begin position="1"/>
        <end position="27"/>
    </location>
</feature>
<protein>
    <submittedName>
        <fullName evidence="3">Tripartite-type tricarboxylate transporter receptor subunit TctC</fullName>
    </submittedName>
</protein>
<organism evidence="3 4">
    <name type="scientific">Gallaecimonas pentaromativorans</name>
    <dbReference type="NCBI Taxonomy" id="584787"/>
    <lineage>
        <taxon>Bacteria</taxon>
        <taxon>Pseudomonadati</taxon>
        <taxon>Pseudomonadota</taxon>
        <taxon>Gammaproteobacteria</taxon>
        <taxon>Enterobacterales</taxon>
        <taxon>Gallaecimonadaceae</taxon>
        <taxon>Gallaecimonas</taxon>
    </lineage>
</organism>
<proteinExistence type="inferred from homology"/>
<dbReference type="PANTHER" id="PTHR42928:SF5">
    <property type="entry name" value="BLR1237 PROTEIN"/>
    <property type="match status" value="1"/>
</dbReference>
<dbReference type="Gene3D" id="3.40.190.150">
    <property type="entry name" value="Bordetella uptake gene, domain 1"/>
    <property type="match status" value="1"/>
</dbReference>
<comment type="similarity">
    <text evidence="1">Belongs to the UPF0065 (bug) family.</text>
</comment>
<dbReference type="InterPro" id="IPR005064">
    <property type="entry name" value="BUG"/>
</dbReference>
<keyword evidence="3" id="KW-0675">Receptor</keyword>
<dbReference type="RefSeq" id="WP_123421331.1">
    <property type="nucleotide sequence ID" value="NZ_RJUL01000004.1"/>
</dbReference>
<dbReference type="STRING" id="584787.GCA_001247655_02569"/>
<dbReference type="EMBL" id="RJUL01000004">
    <property type="protein sequence ID" value="ROQ27480.1"/>
    <property type="molecule type" value="Genomic_DNA"/>
</dbReference>
<dbReference type="SUPFAM" id="SSF53850">
    <property type="entry name" value="Periplasmic binding protein-like II"/>
    <property type="match status" value="1"/>
</dbReference>
<dbReference type="PANTHER" id="PTHR42928">
    <property type="entry name" value="TRICARBOXYLATE-BINDING PROTEIN"/>
    <property type="match status" value="1"/>
</dbReference>
<evidence type="ECO:0000256" key="1">
    <source>
        <dbReference type="ARBA" id="ARBA00006987"/>
    </source>
</evidence>
<evidence type="ECO:0000313" key="3">
    <source>
        <dbReference type="EMBL" id="ROQ27480.1"/>
    </source>
</evidence>
<feature type="chain" id="PRO_5018313420" evidence="2">
    <location>
        <begin position="28"/>
        <end position="330"/>
    </location>
</feature>
<dbReference type="Pfam" id="PF03401">
    <property type="entry name" value="TctC"/>
    <property type="match status" value="1"/>
</dbReference>
<dbReference type="PIRSF" id="PIRSF017082">
    <property type="entry name" value="YflP"/>
    <property type="match status" value="1"/>
</dbReference>
<dbReference type="Proteomes" id="UP000268033">
    <property type="component" value="Unassembled WGS sequence"/>
</dbReference>
<name>A0A3N1PKR0_9GAMM</name>
<dbReference type="Gene3D" id="3.40.190.10">
    <property type="entry name" value="Periplasmic binding protein-like II"/>
    <property type="match status" value="1"/>
</dbReference>
<keyword evidence="4" id="KW-1185">Reference proteome</keyword>
<evidence type="ECO:0000313" key="4">
    <source>
        <dbReference type="Proteomes" id="UP000268033"/>
    </source>
</evidence>
<gene>
    <name evidence="3" type="ORF">EDC28_104130</name>
</gene>
<sequence length="330" mass="34794">MKKRTFVGALFAMGAAAALSFTSSASAAGDWPQENITLVVPYAAGGTTDILSRRVADLLQGELGKPVVVENRPGAGSTVATAQLTRARDPNYRILMASPGHTIGAAIYPGLRYDPVNDFRFIRNVINIPNVLVVPANSPFNSVADVVKAAREKDGMAFSSSGVGSSIHMSGELFKSMIHGKMVHVPFRGSGEALPALISGDVDLSFENLPSVLPSIKGGQLKALAVTTAHPSPYLPGVPTIADAGKDLGLADYQTSAWFGLIANKKMSDEAVTKLQAALNKVMASDAFKQFLPQIGAEPATEQGEAFKEFVAKDVKKWAAVAEEAGIRRN</sequence>
<comment type="caution">
    <text evidence="3">The sequence shown here is derived from an EMBL/GenBank/DDBJ whole genome shotgun (WGS) entry which is preliminary data.</text>
</comment>
<dbReference type="AlphaFoldDB" id="A0A3N1PKR0"/>
<accession>A0A3N1PKR0</accession>
<evidence type="ECO:0000256" key="2">
    <source>
        <dbReference type="SAM" id="SignalP"/>
    </source>
</evidence>
<dbReference type="InterPro" id="IPR042100">
    <property type="entry name" value="Bug_dom1"/>
</dbReference>
<reference evidence="3 4" key="1">
    <citation type="submission" date="2018-11" db="EMBL/GenBank/DDBJ databases">
        <title>Genomic Encyclopedia of Type Strains, Phase IV (KMG-IV): sequencing the most valuable type-strain genomes for metagenomic binning, comparative biology and taxonomic classification.</title>
        <authorList>
            <person name="Goeker M."/>
        </authorList>
    </citation>
    <scope>NUCLEOTIDE SEQUENCE [LARGE SCALE GENOMIC DNA]</scope>
    <source>
        <strain evidence="3 4">DSM 21945</strain>
    </source>
</reference>
<keyword evidence="2" id="KW-0732">Signal</keyword>